<protein>
    <submittedName>
        <fullName evidence="2">ATP-binding protein</fullName>
    </submittedName>
</protein>
<evidence type="ECO:0000259" key="1">
    <source>
        <dbReference type="Pfam" id="PF13304"/>
    </source>
</evidence>
<dbReference type="Gene3D" id="3.40.50.300">
    <property type="entry name" value="P-loop containing nucleotide triphosphate hydrolases"/>
    <property type="match status" value="1"/>
</dbReference>
<evidence type="ECO:0000313" key="2">
    <source>
        <dbReference type="EMBL" id="QNM90255.1"/>
    </source>
</evidence>
<dbReference type="PANTHER" id="PTHR43581">
    <property type="entry name" value="ATP/GTP PHOSPHATASE"/>
    <property type="match status" value="1"/>
</dbReference>
<keyword evidence="2" id="KW-0067">ATP-binding</keyword>
<dbReference type="Proteomes" id="UP000515842">
    <property type="component" value="Chromosome"/>
</dbReference>
<dbReference type="InterPro" id="IPR003959">
    <property type="entry name" value="ATPase_AAA_core"/>
</dbReference>
<proteinExistence type="predicted"/>
<dbReference type="PANTHER" id="PTHR43581:SF2">
    <property type="entry name" value="EXCINUCLEASE ATPASE SUBUNIT"/>
    <property type="match status" value="1"/>
</dbReference>
<evidence type="ECO:0000313" key="3">
    <source>
        <dbReference type="Proteomes" id="UP000515842"/>
    </source>
</evidence>
<name>A0A7G9LNQ6_9BACT</name>
<reference evidence="2 3" key="1">
    <citation type="journal article" date="2020" name="Front. Microbiol.">
        <title>Genomic Analysis and Antimicrobial Resistance of Aliarcobacter cryaerophilus Strains From German Water Poultry.</title>
        <authorList>
            <person name="Muller E."/>
            <person name="Hotzel H."/>
            <person name="Ahlers C."/>
            <person name="Hanel I."/>
            <person name="Tomaso H."/>
            <person name="Abdel-Glil M.Y."/>
        </authorList>
    </citation>
    <scope>NUCLEOTIDE SEQUENCE [LARGE SCALE GENOMIC DNA]</scope>
    <source>
        <strain evidence="2 3">16CS1285-4</strain>
    </source>
</reference>
<dbReference type="AlphaFoldDB" id="A0A7G9LNQ6"/>
<dbReference type="GO" id="GO:0016887">
    <property type="term" value="F:ATP hydrolysis activity"/>
    <property type="evidence" value="ECO:0007669"/>
    <property type="project" value="InterPro"/>
</dbReference>
<organism evidence="2 3">
    <name type="scientific">Aliarcobacter cryaerophilus</name>
    <dbReference type="NCBI Taxonomy" id="28198"/>
    <lineage>
        <taxon>Bacteria</taxon>
        <taxon>Pseudomonadati</taxon>
        <taxon>Campylobacterota</taxon>
        <taxon>Epsilonproteobacteria</taxon>
        <taxon>Campylobacterales</taxon>
        <taxon>Arcobacteraceae</taxon>
        <taxon>Aliarcobacter</taxon>
    </lineage>
</organism>
<accession>A0A7G9LNQ6</accession>
<dbReference type="SUPFAM" id="SSF52540">
    <property type="entry name" value="P-loop containing nucleoside triphosphate hydrolases"/>
    <property type="match status" value="1"/>
</dbReference>
<keyword evidence="2" id="KW-0547">Nucleotide-binding</keyword>
<dbReference type="EMBL" id="CP060693">
    <property type="protein sequence ID" value="QNM90255.1"/>
    <property type="molecule type" value="Genomic_DNA"/>
</dbReference>
<dbReference type="InterPro" id="IPR027417">
    <property type="entry name" value="P-loop_NTPase"/>
</dbReference>
<feature type="domain" description="ATPase AAA-type core" evidence="1">
    <location>
        <begin position="11"/>
        <end position="269"/>
    </location>
</feature>
<gene>
    <name evidence="2" type="ORF">HOO34_00500</name>
</gene>
<sequence length="372" mass="42867">MLDNNNSEYDVNILIGENGSGKSIFLNNFAKDSTKLNKNIIAIATSVHDKFDIRSKKFHFYGARQGRNMISKVIKKSLMLSQDESDDKIKSFIRVLDYIGYSSRIGIQIHGFNPYKVRSLEIEGLIETDNKYDLISLLNKYHDVILYNQIISADLYAFTSGNINSSAFGALLKFEDIMKKLGILKGITLYLEKDGQEISLQNASSGELLLLSTLTFISSYIKRNSIILIDEPENSLHPKWQKEYIKNILDMFYYYHPKILIATHSALIIPLKEQPINLFSIENNKINQLLRTTNNNEELLFDTFKILTPENRYLSNHIIEIINEFDSGKISLLSANKKINSYIERAYDPKQIKFLTEVKEMINNIHKTKEEK</sequence>
<dbReference type="GO" id="GO:0005524">
    <property type="term" value="F:ATP binding"/>
    <property type="evidence" value="ECO:0007669"/>
    <property type="project" value="UniProtKB-KW"/>
</dbReference>
<dbReference type="RefSeq" id="WP_187474585.1">
    <property type="nucleotide sequence ID" value="NZ_CP060693.1"/>
</dbReference>
<dbReference type="InterPro" id="IPR051396">
    <property type="entry name" value="Bact_Antivir_Def_Nuclease"/>
</dbReference>
<dbReference type="Pfam" id="PF13304">
    <property type="entry name" value="AAA_21"/>
    <property type="match status" value="1"/>
</dbReference>